<evidence type="ECO:0000313" key="3">
    <source>
        <dbReference type="EMBL" id="KAJ7387865.1"/>
    </source>
</evidence>
<reference evidence="3" key="1">
    <citation type="submission" date="2023-01" db="EMBL/GenBank/DDBJ databases">
        <title>Genome assembly of the deep-sea coral Lophelia pertusa.</title>
        <authorList>
            <person name="Herrera S."/>
            <person name="Cordes E."/>
        </authorList>
    </citation>
    <scope>NUCLEOTIDE SEQUENCE</scope>
    <source>
        <strain evidence="3">USNM1676648</strain>
        <tissue evidence="3">Polyp</tissue>
    </source>
</reference>
<dbReference type="Gene3D" id="2.20.110.10">
    <property type="entry name" value="Histone H3 K4-specific methyltransferase SET7/9 N-terminal domain"/>
    <property type="match status" value="1"/>
</dbReference>
<dbReference type="Pfam" id="PF02493">
    <property type="entry name" value="MORN"/>
    <property type="match status" value="1"/>
</dbReference>
<name>A0A9W9ZUN8_9CNID</name>
<feature type="region of interest" description="Disordered" evidence="2">
    <location>
        <begin position="122"/>
        <end position="162"/>
    </location>
</feature>
<evidence type="ECO:0000313" key="4">
    <source>
        <dbReference type="Proteomes" id="UP001163046"/>
    </source>
</evidence>
<keyword evidence="1" id="KW-0677">Repeat</keyword>
<gene>
    <name evidence="3" type="primary">MORN1_1</name>
    <name evidence="3" type="ORF">OS493_001213</name>
</gene>
<evidence type="ECO:0000256" key="2">
    <source>
        <dbReference type="SAM" id="MobiDB-lite"/>
    </source>
</evidence>
<dbReference type="Proteomes" id="UP001163046">
    <property type="component" value="Unassembled WGS sequence"/>
</dbReference>
<organism evidence="3 4">
    <name type="scientific">Desmophyllum pertusum</name>
    <dbReference type="NCBI Taxonomy" id="174260"/>
    <lineage>
        <taxon>Eukaryota</taxon>
        <taxon>Metazoa</taxon>
        <taxon>Cnidaria</taxon>
        <taxon>Anthozoa</taxon>
        <taxon>Hexacorallia</taxon>
        <taxon>Scleractinia</taxon>
        <taxon>Caryophylliina</taxon>
        <taxon>Caryophylliidae</taxon>
        <taxon>Desmophyllum</taxon>
    </lineage>
</organism>
<dbReference type="EMBL" id="MU825873">
    <property type="protein sequence ID" value="KAJ7387865.1"/>
    <property type="molecule type" value="Genomic_DNA"/>
</dbReference>
<dbReference type="SUPFAM" id="SSF82185">
    <property type="entry name" value="Histone H3 K4-specific methyltransferase SET7/9 N-terminal domain"/>
    <property type="match status" value="1"/>
</dbReference>
<dbReference type="OrthoDB" id="406044at2759"/>
<keyword evidence="4" id="KW-1185">Reference proteome</keyword>
<accession>A0A9W9ZUN8</accession>
<dbReference type="InterPro" id="IPR003409">
    <property type="entry name" value="MORN"/>
</dbReference>
<dbReference type="AlphaFoldDB" id="A0A9W9ZUN8"/>
<dbReference type="SMART" id="SM00698">
    <property type="entry name" value="MORN"/>
    <property type="match status" value="1"/>
</dbReference>
<comment type="caution">
    <text evidence="3">The sequence shown here is derived from an EMBL/GenBank/DDBJ whole genome shotgun (WGS) entry which is preliminary data.</text>
</comment>
<sequence length="162" mass="18037">MGATCSKYCLCYCLKLCEFGDSFRCCRPCCIQYCEPCCHCGDCCDVEDNLPFMEESEASLREGEDATAFVYPNGDRYIGAWHDNKKHGYGELVRKDGTSLKGYFVEDQFVGETPSASTALTGASIEEDHSSKSIKQTQPTVSYRKLPPAMSTNDQEELLLDT</sequence>
<proteinExistence type="predicted"/>
<evidence type="ECO:0000256" key="1">
    <source>
        <dbReference type="ARBA" id="ARBA00022737"/>
    </source>
</evidence>
<protein>
    <submittedName>
        <fullName evidence="3">Alsin</fullName>
    </submittedName>
</protein>